<keyword evidence="5 8" id="KW-1133">Transmembrane helix</keyword>
<dbReference type="HAMAP" id="MF_03230">
    <property type="entry name" value="FITM2"/>
    <property type="match status" value="1"/>
</dbReference>
<dbReference type="GO" id="GO:0010945">
    <property type="term" value="F:coenzyme A diphosphatase activity"/>
    <property type="evidence" value="ECO:0007669"/>
    <property type="project" value="InterPro"/>
</dbReference>
<gene>
    <name evidence="9" type="ORF">NP493_304g06008</name>
</gene>
<keyword evidence="10" id="KW-1185">Reference proteome</keyword>
<evidence type="ECO:0000256" key="3">
    <source>
        <dbReference type="ARBA" id="ARBA00022801"/>
    </source>
</evidence>
<evidence type="ECO:0000313" key="10">
    <source>
        <dbReference type="Proteomes" id="UP001209878"/>
    </source>
</evidence>
<organism evidence="9 10">
    <name type="scientific">Ridgeia piscesae</name>
    <name type="common">Tubeworm</name>
    <dbReference type="NCBI Taxonomy" id="27915"/>
    <lineage>
        <taxon>Eukaryota</taxon>
        <taxon>Metazoa</taxon>
        <taxon>Spiralia</taxon>
        <taxon>Lophotrochozoa</taxon>
        <taxon>Annelida</taxon>
        <taxon>Polychaeta</taxon>
        <taxon>Sedentaria</taxon>
        <taxon>Canalipalpata</taxon>
        <taxon>Sabellida</taxon>
        <taxon>Siboglinidae</taxon>
        <taxon>Ridgeia</taxon>
    </lineage>
</organism>
<evidence type="ECO:0000256" key="1">
    <source>
        <dbReference type="ARBA" id="ARBA00004477"/>
    </source>
</evidence>
<dbReference type="Pfam" id="PF10261">
    <property type="entry name" value="FIT"/>
    <property type="match status" value="1"/>
</dbReference>
<dbReference type="EMBL" id="JAODUO010000305">
    <property type="protein sequence ID" value="KAK2183588.1"/>
    <property type="molecule type" value="Genomic_DNA"/>
</dbReference>
<keyword evidence="6" id="KW-0443">Lipid metabolism</keyword>
<keyword evidence="7 8" id="KW-0472">Membrane</keyword>
<feature type="transmembrane region" description="Helical" evidence="8">
    <location>
        <begin position="230"/>
        <end position="256"/>
    </location>
</feature>
<evidence type="ECO:0000256" key="2">
    <source>
        <dbReference type="ARBA" id="ARBA00022692"/>
    </source>
</evidence>
<keyword evidence="4" id="KW-0256">Endoplasmic reticulum</keyword>
<comment type="subcellular location">
    <subcellularLocation>
        <location evidence="1">Endoplasmic reticulum membrane</location>
        <topology evidence="1">Multi-pass membrane protein</topology>
    </subcellularLocation>
</comment>
<dbReference type="Proteomes" id="UP001209878">
    <property type="component" value="Unassembled WGS sequence"/>
</dbReference>
<dbReference type="InterPro" id="IPR019388">
    <property type="entry name" value="FIT"/>
</dbReference>
<dbReference type="GO" id="GO:0034389">
    <property type="term" value="P:lipid droplet organization"/>
    <property type="evidence" value="ECO:0007669"/>
    <property type="project" value="InterPro"/>
</dbReference>
<sequence>MNRSASNRKPPAPGKKPVAQPASVRSFLGVFFMYICRRVLLADTHWKMTIYVGAVTIGSLITDMFPFPKTVFADKRNFINQYFVKLGWGWTLSVLLLFVTLTSYTYCCGNKVRVKRHLSRLAVATLGWYCFTSLFEIVENATGICEPMSPDNINKTFCKKAGGRWLGFDISGHVFLLIHCLLTISEEAKCFASWDRITDVITSEEDESTRRLSSNERSELKRLYNELTPYIRGLLVVLTLMTVVWEMMLLSSIIYFHNMPQKVCGCGFAVLCWMVTYRGWYKLTDLSPGLPGDGPFKFLRL</sequence>
<feature type="transmembrane region" description="Helical" evidence="8">
    <location>
        <begin position="48"/>
        <end position="67"/>
    </location>
</feature>
<accession>A0AAD9L596</accession>
<name>A0AAD9L596_RIDPI</name>
<feature type="transmembrane region" description="Helical" evidence="8">
    <location>
        <begin position="263"/>
        <end position="281"/>
    </location>
</feature>
<evidence type="ECO:0000256" key="4">
    <source>
        <dbReference type="ARBA" id="ARBA00022824"/>
    </source>
</evidence>
<evidence type="ECO:0000313" key="9">
    <source>
        <dbReference type="EMBL" id="KAK2183588.1"/>
    </source>
</evidence>
<dbReference type="GO" id="GO:0008654">
    <property type="term" value="P:phospholipid biosynthetic process"/>
    <property type="evidence" value="ECO:0007669"/>
    <property type="project" value="TreeGrafter"/>
</dbReference>
<dbReference type="PANTHER" id="PTHR23129">
    <property type="entry name" value="ACYL-COENZYME A DIPHOSPHATASE FITM2"/>
    <property type="match status" value="1"/>
</dbReference>
<keyword evidence="3" id="KW-0378">Hydrolase</keyword>
<evidence type="ECO:0000256" key="6">
    <source>
        <dbReference type="ARBA" id="ARBA00023098"/>
    </source>
</evidence>
<dbReference type="InterPro" id="IPR046401">
    <property type="entry name" value="FITM1/2"/>
</dbReference>
<reference evidence="9" key="1">
    <citation type="journal article" date="2023" name="Mol. Biol. Evol.">
        <title>Third-Generation Sequencing Reveals the Adaptive Role of the Epigenome in Three Deep-Sea Polychaetes.</title>
        <authorList>
            <person name="Perez M."/>
            <person name="Aroh O."/>
            <person name="Sun Y."/>
            <person name="Lan Y."/>
            <person name="Juniper S.K."/>
            <person name="Young C.R."/>
            <person name="Angers B."/>
            <person name="Qian P.Y."/>
        </authorList>
    </citation>
    <scope>NUCLEOTIDE SEQUENCE</scope>
    <source>
        <strain evidence="9">R07B-5</strain>
    </source>
</reference>
<evidence type="ECO:0000256" key="7">
    <source>
        <dbReference type="ARBA" id="ARBA00023136"/>
    </source>
</evidence>
<feature type="transmembrane region" description="Helical" evidence="8">
    <location>
        <begin position="87"/>
        <end position="106"/>
    </location>
</feature>
<dbReference type="AlphaFoldDB" id="A0AAD9L596"/>
<evidence type="ECO:0008006" key="11">
    <source>
        <dbReference type="Google" id="ProtNLM"/>
    </source>
</evidence>
<proteinExistence type="inferred from homology"/>
<protein>
    <recommendedName>
        <fullName evidence="11">FIT family protein</fullName>
    </recommendedName>
</protein>
<dbReference type="GO" id="GO:0005789">
    <property type="term" value="C:endoplasmic reticulum membrane"/>
    <property type="evidence" value="ECO:0007669"/>
    <property type="project" value="UniProtKB-SubCell"/>
</dbReference>
<dbReference type="GO" id="GO:0019915">
    <property type="term" value="P:lipid storage"/>
    <property type="evidence" value="ECO:0007669"/>
    <property type="project" value="InterPro"/>
</dbReference>
<dbReference type="PANTHER" id="PTHR23129:SF0">
    <property type="entry name" value="ACYL-COENZYME A DIPHOSPHATASE FITM2"/>
    <property type="match status" value="1"/>
</dbReference>
<evidence type="ECO:0000256" key="8">
    <source>
        <dbReference type="SAM" id="Phobius"/>
    </source>
</evidence>
<keyword evidence="2 8" id="KW-0812">Transmembrane</keyword>
<comment type="caution">
    <text evidence="9">The sequence shown here is derived from an EMBL/GenBank/DDBJ whole genome shotgun (WGS) entry which is preliminary data.</text>
</comment>
<evidence type="ECO:0000256" key="5">
    <source>
        <dbReference type="ARBA" id="ARBA00022989"/>
    </source>
</evidence>